<sequence>MYSKRTWETDLEEPGSWRGTARGRRSAHGRSSPRLSARLLPPRGIEASHLRYARYEENLGSAARAMVSAEERQDD</sequence>
<proteinExistence type="predicted"/>
<feature type="region of interest" description="Disordered" evidence="1">
    <location>
        <begin position="1"/>
        <end position="37"/>
    </location>
</feature>
<evidence type="ECO:0000256" key="1">
    <source>
        <dbReference type="SAM" id="MobiDB-lite"/>
    </source>
</evidence>
<name>A0A8J5VU68_ZIZPA</name>
<dbReference type="EMBL" id="JAAALK010000288">
    <property type="protein sequence ID" value="KAG8055819.1"/>
    <property type="molecule type" value="Genomic_DNA"/>
</dbReference>
<reference evidence="2" key="1">
    <citation type="journal article" date="2021" name="bioRxiv">
        <title>Whole Genome Assembly and Annotation of Northern Wild Rice, Zizania palustris L., Supports a Whole Genome Duplication in the Zizania Genus.</title>
        <authorList>
            <person name="Haas M."/>
            <person name="Kono T."/>
            <person name="Macchietto M."/>
            <person name="Millas R."/>
            <person name="McGilp L."/>
            <person name="Shao M."/>
            <person name="Duquette J."/>
            <person name="Hirsch C.N."/>
            <person name="Kimball J."/>
        </authorList>
    </citation>
    <scope>NUCLEOTIDE SEQUENCE</scope>
    <source>
        <tissue evidence="2">Fresh leaf tissue</tissue>
    </source>
</reference>
<dbReference type="Proteomes" id="UP000729402">
    <property type="component" value="Unassembled WGS sequence"/>
</dbReference>
<dbReference type="AlphaFoldDB" id="A0A8J5VU68"/>
<reference evidence="2" key="2">
    <citation type="submission" date="2021-02" db="EMBL/GenBank/DDBJ databases">
        <authorList>
            <person name="Kimball J.A."/>
            <person name="Haas M.W."/>
            <person name="Macchietto M."/>
            <person name="Kono T."/>
            <person name="Duquette J."/>
            <person name="Shao M."/>
        </authorList>
    </citation>
    <scope>NUCLEOTIDE SEQUENCE</scope>
    <source>
        <tissue evidence="2">Fresh leaf tissue</tissue>
    </source>
</reference>
<evidence type="ECO:0000313" key="2">
    <source>
        <dbReference type="EMBL" id="KAG8055819.1"/>
    </source>
</evidence>
<comment type="caution">
    <text evidence="2">The sequence shown here is derived from an EMBL/GenBank/DDBJ whole genome shotgun (WGS) entry which is preliminary data.</text>
</comment>
<gene>
    <name evidence="2" type="ORF">GUJ93_ZPchr0001g30447</name>
</gene>
<evidence type="ECO:0000313" key="3">
    <source>
        <dbReference type="Proteomes" id="UP000729402"/>
    </source>
</evidence>
<organism evidence="2 3">
    <name type="scientific">Zizania palustris</name>
    <name type="common">Northern wild rice</name>
    <dbReference type="NCBI Taxonomy" id="103762"/>
    <lineage>
        <taxon>Eukaryota</taxon>
        <taxon>Viridiplantae</taxon>
        <taxon>Streptophyta</taxon>
        <taxon>Embryophyta</taxon>
        <taxon>Tracheophyta</taxon>
        <taxon>Spermatophyta</taxon>
        <taxon>Magnoliopsida</taxon>
        <taxon>Liliopsida</taxon>
        <taxon>Poales</taxon>
        <taxon>Poaceae</taxon>
        <taxon>BOP clade</taxon>
        <taxon>Oryzoideae</taxon>
        <taxon>Oryzeae</taxon>
        <taxon>Zizaniinae</taxon>
        <taxon>Zizania</taxon>
    </lineage>
</organism>
<keyword evidence="3" id="KW-1185">Reference proteome</keyword>
<protein>
    <submittedName>
        <fullName evidence="2">Uncharacterized protein</fullName>
    </submittedName>
</protein>
<accession>A0A8J5VU68</accession>